<evidence type="ECO:0000256" key="1">
    <source>
        <dbReference type="SAM" id="MobiDB-lite"/>
    </source>
</evidence>
<dbReference type="Proteomes" id="UP000078512">
    <property type="component" value="Unassembled WGS sequence"/>
</dbReference>
<feature type="region of interest" description="Disordered" evidence="1">
    <location>
        <begin position="1"/>
        <end position="33"/>
    </location>
</feature>
<dbReference type="EMBL" id="KV442122">
    <property type="protein sequence ID" value="OAQ23344.1"/>
    <property type="molecule type" value="Genomic_DNA"/>
</dbReference>
<gene>
    <name evidence="2" type="ORF">K457DRAFT_25207</name>
</gene>
<accession>A0A197JG02</accession>
<keyword evidence="3" id="KW-1185">Reference proteome</keyword>
<evidence type="ECO:0000313" key="3">
    <source>
        <dbReference type="Proteomes" id="UP000078512"/>
    </source>
</evidence>
<dbReference type="OrthoDB" id="2446149at2759"/>
<evidence type="ECO:0008006" key="4">
    <source>
        <dbReference type="Google" id="ProtNLM"/>
    </source>
</evidence>
<dbReference type="InterPro" id="IPR036875">
    <property type="entry name" value="Znf_CCHC_sf"/>
</dbReference>
<sequence>MDQENNGSSPKPPSPPSHASMLARGSPPPSSPLSQTTYITVFIDPIDGHLAHLPIPAMGLDPEELVNPRAVAYKVPARYKVSAKTFADAAAKSLSAVTNPTDGPSIAKPFLSTIRHPGTEFDRIEIVYHEDLDAFKVSTTPIIFKKTMYPPLSSTIAFMVTKIMFSEYQFQTSADLGDNLCAWVKKLLEIEKPMGKVILIGIPTRTSPNGLQIPNHRVFAYVKGDITPEAAGLGHQHPLPHHQRNPVRVHWTAHGDPNVCNYCKSEGHVLGNCALRLSKICTKCKAAGHLWPQCNRFSERDLKTAMGAVASSSSHMAPSSVPSFLCISIRGC</sequence>
<dbReference type="GO" id="GO:0003676">
    <property type="term" value="F:nucleic acid binding"/>
    <property type="evidence" value="ECO:0007669"/>
    <property type="project" value="InterPro"/>
</dbReference>
<proteinExistence type="predicted"/>
<reference evidence="2 3" key="1">
    <citation type="submission" date="2016-05" db="EMBL/GenBank/DDBJ databases">
        <title>Genome sequencing reveals origins of a unique bacterial endosymbiosis in the earliest lineages of terrestrial Fungi.</title>
        <authorList>
            <consortium name="DOE Joint Genome Institute"/>
            <person name="Uehling J."/>
            <person name="Gryganskyi A."/>
            <person name="Hameed K."/>
            <person name="Tschaplinski T."/>
            <person name="Misztal P."/>
            <person name="Wu S."/>
            <person name="Desiro A."/>
            <person name="Vande Pol N."/>
            <person name="Du Z.-Y."/>
            <person name="Zienkiewicz A."/>
            <person name="Zienkiewicz K."/>
            <person name="Morin E."/>
            <person name="Tisserant E."/>
            <person name="Splivallo R."/>
            <person name="Hainaut M."/>
            <person name="Henrissat B."/>
            <person name="Ohm R."/>
            <person name="Kuo A."/>
            <person name="Yan J."/>
            <person name="Lipzen A."/>
            <person name="Nolan M."/>
            <person name="Labutti K."/>
            <person name="Barry K."/>
            <person name="Goldstein A."/>
            <person name="Labbe J."/>
            <person name="Schadt C."/>
            <person name="Tuskan G."/>
            <person name="Grigoriev I."/>
            <person name="Martin F."/>
            <person name="Vilgalys R."/>
            <person name="Bonito G."/>
        </authorList>
    </citation>
    <scope>NUCLEOTIDE SEQUENCE [LARGE SCALE GENOMIC DNA]</scope>
    <source>
        <strain evidence="2 3">AG-77</strain>
    </source>
</reference>
<dbReference type="SUPFAM" id="SSF57756">
    <property type="entry name" value="Retrovirus zinc finger-like domains"/>
    <property type="match status" value="1"/>
</dbReference>
<name>A0A197JG02_9FUNG</name>
<protein>
    <recommendedName>
        <fullName evidence="4">CCHC-type domain-containing protein</fullName>
    </recommendedName>
</protein>
<dbReference type="GO" id="GO:0008270">
    <property type="term" value="F:zinc ion binding"/>
    <property type="evidence" value="ECO:0007669"/>
    <property type="project" value="InterPro"/>
</dbReference>
<evidence type="ECO:0000313" key="2">
    <source>
        <dbReference type="EMBL" id="OAQ23344.1"/>
    </source>
</evidence>
<dbReference type="AlphaFoldDB" id="A0A197JG02"/>
<organism evidence="2 3">
    <name type="scientific">Linnemannia elongata AG-77</name>
    <dbReference type="NCBI Taxonomy" id="1314771"/>
    <lineage>
        <taxon>Eukaryota</taxon>
        <taxon>Fungi</taxon>
        <taxon>Fungi incertae sedis</taxon>
        <taxon>Mucoromycota</taxon>
        <taxon>Mortierellomycotina</taxon>
        <taxon>Mortierellomycetes</taxon>
        <taxon>Mortierellales</taxon>
        <taxon>Mortierellaceae</taxon>
        <taxon>Linnemannia</taxon>
    </lineage>
</organism>